<dbReference type="SUPFAM" id="SSF52091">
    <property type="entry name" value="SpoIIaa-like"/>
    <property type="match status" value="1"/>
</dbReference>
<accession>A0ABS2V4F5</accession>
<evidence type="ECO:0000313" key="2">
    <source>
        <dbReference type="Proteomes" id="UP000664109"/>
    </source>
</evidence>
<organism evidence="1 2">
    <name type="scientific">Streptomyces zhihengii</name>
    <dbReference type="NCBI Taxonomy" id="1818004"/>
    <lineage>
        <taxon>Bacteria</taxon>
        <taxon>Bacillati</taxon>
        <taxon>Actinomycetota</taxon>
        <taxon>Actinomycetes</taxon>
        <taxon>Kitasatosporales</taxon>
        <taxon>Streptomycetaceae</taxon>
        <taxon>Streptomyces</taxon>
    </lineage>
</organism>
<proteinExistence type="predicted"/>
<name>A0ABS2V4F5_9ACTN</name>
<comment type="caution">
    <text evidence="1">The sequence shown here is derived from an EMBL/GenBank/DDBJ whole genome shotgun (WGS) entry which is preliminary data.</text>
</comment>
<protein>
    <submittedName>
        <fullName evidence="1">STAS domain-containing protein</fullName>
    </submittedName>
</protein>
<reference evidence="1 2" key="1">
    <citation type="journal article" date="2016" name="Arch. Microbiol.">
        <title>Streptomyces zhihengii sp. nov., isolated from rhizospheric soil of Psammosilene tunicoides.</title>
        <authorList>
            <person name="Huang M.J."/>
            <person name="Fei J.J."/>
            <person name="Salam N."/>
            <person name="Kim C.J."/>
            <person name="Hozzein W.N."/>
            <person name="Xiao M."/>
            <person name="Huang H.Q."/>
            <person name="Li W.J."/>
        </authorList>
    </citation>
    <scope>NUCLEOTIDE SEQUENCE [LARGE SCALE GENOMIC DNA]</scope>
    <source>
        <strain evidence="1 2">YIM T102</strain>
    </source>
</reference>
<evidence type="ECO:0000313" key="1">
    <source>
        <dbReference type="EMBL" id="MBM9624392.1"/>
    </source>
</evidence>
<sequence length="108" mass="11884">MNITTEIRGASATLTPYGDIDFLHLDLLRATLHQLPPTVTDVSWDLRDAPFVDVAALHLLSTPTGPQRVMRLANLHPQARRLLTIACDLFPDAGFDRYLNTPGAHQAA</sequence>
<dbReference type="Gene3D" id="3.30.750.24">
    <property type="entry name" value="STAS domain"/>
    <property type="match status" value="1"/>
</dbReference>
<keyword evidence="2" id="KW-1185">Reference proteome</keyword>
<dbReference type="Proteomes" id="UP000664109">
    <property type="component" value="Unassembled WGS sequence"/>
</dbReference>
<dbReference type="CDD" id="cd07043">
    <property type="entry name" value="STAS_anti-anti-sigma_factors"/>
    <property type="match status" value="1"/>
</dbReference>
<dbReference type="InterPro" id="IPR036513">
    <property type="entry name" value="STAS_dom_sf"/>
</dbReference>
<gene>
    <name evidence="1" type="ORF">JE024_38190</name>
</gene>
<dbReference type="EMBL" id="JAFEJA010000002">
    <property type="protein sequence ID" value="MBM9624392.1"/>
    <property type="molecule type" value="Genomic_DNA"/>
</dbReference>